<evidence type="ECO:0000259" key="1">
    <source>
        <dbReference type="PROSITE" id="PS51471"/>
    </source>
</evidence>
<accession>A0A1Y1XGG0</accession>
<evidence type="ECO:0000313" key="2">
    <source>
        <dbReference type="EMBL" id="ORX84782.1"/>
    </source>
</evidence>
<dbReference type="Pfam" id="PF13532">
    <property type="entry name" value="2OG-FeII_Oxy_2"/>
    <property type="match status" value="1"/>
</dbReference>
<dbReference type="InterPro" id="IPR005123">
    <property type="entry name" value="Oxoglu/Fe-dep_dioxygenase_dom"/>
</dbReference>
<organism evidence="2 3">
    <name type="scientific">Basidiobolus meristosporus CBS 931.73</name>
    <dbReference type="NCBI Taxonomy" id="1314790"/>
    <lineage>
        <taxon>Eukaryota</taxon>
        <taxon>Fungi</taxon>
        <taxon>Fungi incertae sedis</taxon>
        <taxon>Zoopagomycota</taxon>
        <taxon>Entomophthoromycotina</taxon>
        <taxon>Basidiobolomycetes</taxon>
        <taxon>Basidiobolales</taxon>
        <taxon>Basidiobolaceae</taxon>
        <taxon>Basidiobolus</taxon>
    </lineage>
</organism>
<comment type="caution">
    <text evidence="2">The sequence shown here is derived from an EMBL/GenBank/DDBJ whole genome shotgun (WGS) entry which is preliminary data.</text>
</comment>
<dbReference type="PANTHER" id="PTHR21052:SF0">
    <property type="entry name" value="ALPHA-KETOGLUTARATE-DEPENDENT DIOXYGENASE ALKB HOMOLOG 7, MITOCHONDRIAL"/>
    <property type="match status" value="1"/>
</dbReference>
<dbReference type="GO" id="GO:0006631">
    <property type="term" value="P:fatty acid metabolic process"/>
    <property type="evidence" value="ECO:0007669"/>
    <property type="project" value="TreeGrafter"/>
</dbReference>
<proteinExistence type="predicted"/>
<dbReference type="AlphaFoldDB" id="A0A1Y1XGG0"/>
<dbReference type="EMBL" id="MCFE01000602">
    <property type="protein sequence ID" value="ORX84782.1"/>
    <property type="molecule type" value="Genomic_DNA"/>
</dbReference>
<gene>
    <name evidence="2" type="ORF">K493DRAFT_86752</name>
</gene>
<evidence type="ECO:0000313" key="3">
    <source>
        <dbReference type="Proteomes" id="UP000193498"/>
    </source>
</evidence>
<dbReference type="InterPro" id="IPR027450">
    <property type="entry name" value="AlkB-like"/>
</dbReference>
<sequence>MTQACKTVDKDAYTAMFGSDSDSEDTVLTDVEDERFWEESGPEEVEESQTFNPDHVVGSFNASEGITFPDIPGLVYYPELFSHTQQTKLVEAVIAEQYFATPEMNQAMRFGDLPESLTWVIDSLRSISDLFPEPIRTRMPLFDQTIINLYRKGDGIKSHVDLARFEDGIVIISLLSSCIMSLKPASTHPAPESVQAKDIYLRPGDVLSLSGTARYDWEHGIPEREYDIVDGVKLERGTRLSVTFRRLIKGCGEGFEG</sequence>
<dbReference type="GO" id="GO:0006974">
    <property type="term" value="P:DNA damage response"/>
    <property type="evidence" value="ECO:0007669"/>
    <property type="project" value="InterPro"/>
</dbReference>
<name>A0A1Y1XGG0_9FUNG</name>
<dbReference type="Gene3D" id="2.60.120.590">
    <property type="entry name" value="Alpha-ketoglutarate-dependent dioxygenase AlkB-like"/>
    <property type="match status" value="1"/>
</dbReference>
<dbReference type="GO" id="GO:0005759">
    <property type="term" value="C:mitochondrial matrix"/>
    <property type="evidence" value="ECO:0007669"/>
    <property type="project" value="TreeGrafter"/>
</dbReference>
<dbReference type="FunCoup" id="A0A1Y1XGG0">
    <property type="interactions" value="28"/>
</dbReference>
<dbReference type="OrthoDB" id="412814at2759"/>
<reference evidence="2 3" key="1">
    <citation type="submission" date="2016-07" db="EMBL/GenBank/DDBJ databases">
        <title>Pervasive Adenine N6-methylation of Active Genes in Fungi.</title>
        <authorList>
            <consortium name="DOE Joint Genome Institute"/>
            <person name="Mondo S.J."/>
            <person name="Dannebaum R.O."/>
            <person name="Kuo R.C."/>
            <person name="Labutti K."/>
            <person name="Haridas S."/>
            <person name="Kuo A."/>
            <person name="Salamov A."/>
            <person name="Ahrendt S.R."/>
            <person name="Lipzen A."/>
            <person name="Sullivan W."/>
            <person name="Andreopoulos W.B."/>
            <person name="Clum A."/>
            <person name="Lindquist E."/>
            <person name="Daum C."/>
            <person name="Ramamoorthy G.K."/>
            <person name="Gryganskyi A."/>
            <person name="Culley D."/>
            <person name="Magnuson J.K."/>
            <person name="James T.Y."/>
            <person name="O'Malley M.A."/>
            <person name="Stajich J.E."/>
            <person name="Spatafora J.W."/>
            <person name="Visel A."/>
            <person name="Grigoriev I.V."/>
        </authorList>
    </citation>
    <scope>NUCLEOTIDE SEQUENCE [LARGE SCALE GENOMIC DNA]</scope>
    <source>
        <strain evidence="2 3">CBS 931.73</strain>
    </source>
</reference>
<dbReference type="InterPro" id="IPR032870">
    <property type="entry name" value="ALKBH7-like"/>
</dbReference>
<dbReference type="InParanoid" id="A0A1Y1XGG0"/>
<dbReference type="PROSITE" id="PS51471">
    <property type="entry name" value="FE2OG_OXY"/>
    <property type="match status" value="1"/>
</dbReference>
<protein>
    <recommendedName>
        <fullName evidence="1">Fe2OG dioxygenase domain-containing protein</fullName>
    </recommendedName>
</protein>
<dbReference type="Proteomes" id="UP000193498">
    <property type="component" value="Unassembled WGS sequence"/>
</dbReference>
<dbReference type="PANTHER" id="PTHR21052">
    <property type="entry name" value="SPERMATOGENESIS ASSOCIATED 11-RELATED"/>
    <property type="match status" value="1"/>
</dbReference>
<keyword evidence="3" id="KW-1185">Reference proteome</keyword>
<feature type="domain" description="Fe2OG dioxygenase" evidence="1">
    <location>
        <begin position="141"/>
        <end position="248"/>
    </location>
</feature>
<dbReference type="InterPro" id="IPR037151">
    <property type="entry name" value="AlkB-like_sf"/>
</dbReference>
<dbReference type="SUPFAM" id="SSF51197">
    <property type="entry name" value="Clavaminate synthase-like"/>
    <property type="match status" value="1"/>
</dbReference>